<proteinExistence type="predicted"/>
<protein>
    <submittedName>
        <fullName evidence="1">HAD family hydrolase</fullName>
        <ecNumber evidence="1">3.-.-.-</ecNumber>
    </submittedName>
</protein>
<dbReference type="PANTHER" id="PTHR43434">
    <property type="entry name" value="PHOSPHOGLYCOLATE PHOSPHATASE"/>
    <property type="match status" value="1"/>
</dbReference>
<keyword evidence="2" id="KW-1185">Reference proteome</keyword>
<evidence type="ECO:0000313" key="1">
    <source>
        <dbReference type="EMBL" id="MEZ0494539.1"/>
    </source>
</evidence>
<dbReference type="InterPro" id="IPR036412">
    <property type="entry name" value="HAD-like_sf"/>
</dbReference>
<keyword evidence="1" id="KW-0378">Hydrolase</keyword>
<dbReference type="NCBIfam" id="TIGR01549">
    <property type="entry name" value="HAD-SF-IA-v1"/>
    <property type="match status" value="1"/>
</dbReference>
<comment type="caution">
    <text evidence="1">The sequence shown here is derived from an EMBL/GenBank/DDBJ whole genome shotgun (WGS) entry which is preliminary data.</text>
</comment>
<organism evidence="1 2">
    <name type="scientific">Kineococcus mangrovi</name>
    <dbReference type="NCBI Taxonomy" id="1660183"/>
    <lineage>
        <taxon>Bacteria</taxon>
        <taxon>Bacillati</taxon>
        <taxon>Actinomycetota</taxon>
        <taxon>Actinomycetes</taxon>
        <taxon>Kineosporiales</taxon>
        <taxon>Kineosporiaceae</taxon>
        <taxon>Kineococcus</taxon>
    </lineage>
</organism>
<dbReference type="SFLD" id="SFLDS00003">
    <property type="entry name" value="Haloacid_Dehalogenase"/>
    <property type="match status" value="1"/>
</dbReference>
<sequence>MPDTAVLDVDGTLVDTNYQHALAWFRAFRRFDVTLPVWRLHRAIGMGGDQLVPAVAGDGFEAAHGDAVRAAWTEEFDPLQPEVQPFEGARDLIAELDRRGWTVVLASSGKQQHVDAYLDLLDARDLVDGWTTSDDADATKPAPDLLQVALERVSGRSGVLLGDSVWDCEAAKNAGMGSLAVRTGGFSAEELADAGASAVFDSLPELIESLDRTGFARPS</sequence>
<name>A0ABV4I791_9ACTN</name>
<dbReference type="InterPro" id="IPR023214">
    <property type="entry name" value="HAD_sf"/>
</dbReference>
<dbReference type="PANTHER" id="PTHR43434:SF16">
    <property type="entry name" value="BLL8046 PROTEIN"/>
    <property type="match status" value="1"/>
</dbReference>
<dbReference type="InterPro" id="IPR050155">
    <property type="entry name" value="HAD-like_hydrolase_sf"/>
</dbReference>
<dbReference type="RefSeq" id="WP_370720771.1">
    <property type="nucleotide sequence ID" value="NZ_JBGGTQ010000012.1"/>
</dbReference>
<dbReference type="GO" id="GO:0016787">
    <property type="term" value="F:hydrolase activity"/>
    <property type="evidence" value="ECO:0007669"/>
    <property type="project" value="UniProtKB-KW"/>
</dbReference>
<dbReference type="EMBL" id="JBGGTQ010000012">
    <property type="protein sequence ID" value="MEZ0494539.1"/>
    <property type="molecule type" value="Genomic_DNA"/>
</dbReference>
<dbReference type="Proteomes" id="UP001566476">
    <property type="component" value="Unassembled WGS sequence"/>
</dbReference>
<dbReference type="InterPro" id="IPR023198">
    <property type="entry name" value="PGP-like_dom2"/>
</dbReference>
<dbReference type="EC" id="3.-.-.-" evidence="1"/>
<dbReference type="Pfam" id="PF00702">
    <property type="entry name" value="Hydrolase"/>
    <property type="match status" value="1"/>
</dbReference>
<dbReference type="InterPro" id="IPR006439">
    <property type="entry name" value="HAD-SF_hydro_IA"/>
</dbReference>
<evidence type="ECO:0000313" key="2">
    <source>
        <dbReference type="Proteomes" id="UP001566476"/>
    </source>
</evidence>
<dbReference type="Gene3D" id="3.40.50.1000">
    <property type="entry name" value="HAD superfamily/HAD-like"/>
    <property type="match status" value="1"/>
</dbReference>
<dbReference type="SFLD" id="SFLDG01129">
    <property type="entry name" value="C1.5:_HAD__Beta-PGM__Phosphata"/>
    <property type="match status" value="1"/>
</dbReference>
<reference evidence="1 2" key="1">
    <citation type="submission" date="2024-07" db="EMBL/GenBank/DDBJ databases">
        <authorList>
            <person name="Thanompreechachai J."/>
            <person name="Duangmal K."/>
        </authorList>
    </citation>
    <scope>NUCLEOTIDE SEQUENCE [LARGE SCALE GENOMIC DNA]</scope>
    <source>
        <strain evidence="1 2">TBRC 1896</strain>
    </source>
</reference>
<dbReference type="Gene3D" id="1.10.150.240">
    <property type="entry name" value="Putative phosphatase, domain 2"/>
    <property type="match status" value="1"/>
</dbReference>
<accession>A0ABV4I791</accession>
<gene>
    <name evidence="1" type="ORF">AB2L28_20060</name>
</gene>
<dbReference type="SUPFAM" id="SSF56784">
    <property type="entry name" value="HAD-like"/>
    <property type="match status" value="1"/>
</dbReference>